<protein>
    <submittedName>
        <fullName evidence="1">Uncharacterized protein</fullName>
    </submittedName>
</protein>
<dbReference type="EMBL" id="LR797213">
    <property type="protein sequence ID" value="CAB4194559.1"/>
    <property type="molecule type" value="Genomic_DNA"/>
</dbReference>
<organism evidence="1">
    <name type="scientific">uncultured Caudovirales phage</name>
    <dbReference type="NCBI Taxonomy" id="2100421"/>
    <lineage>
        <taxon>Viruses</taxon>
        <taxon>Duplodnaviria</taxon>
        <taxon>Heunggongvirae</taxon>
        <taxon>Uroviricota</taxon>
        <taxon>Caudoviricetes</taxon>
        <taxon>Peduoviridae</taxon>
        <taxon>Maltschvirus</taxon>
        <taxon>Maltschvirus maltsch</taxon>
    </lineage>
</organism>
<proteinExistence type="predicted"/>
<gene>
    <name evidence="1" type="ORF">UFOVP1264_14</name>
</gene>
<reference evidence="1" key="1">
    <citation type="submission" date="2020-05" db="EMBL/GenBank/DDBJ databases">
        <authorList>
            <person name="Chiriac C."/>
            <person name="Salcher M."/>
            <person name="Ghai R."/>
            <person name="Kavagutti S V."/>
        </authorList>
    </citation>
    <scope>NUCLEOTIDE SEQUENCE</scope>
</reference>
<sequence>MCASCDCGCKPGKPEKSCKCSCAMCKKARMSVEKSFLVSKAIRDLSVIADAYVVEEDDISK</sequence>
<accession>A0A6J5RC25</accession>
<name>A0A6J5RC25_9CAUD</name>
<evidence type="ECO:0000313" key="1">
    <source>
        <dbReference type="EMBL" id="CAB4194559.1"/>
    </source>
</evidence>